<name>A0ABN9HAQ6_9NEOB</name>
<proteinExistence type="predicted"/>
<reference evidence="1" key="1">
    <citation type="submission" date="2023-05" db="EMBL/GenBank/DDBJ databases">
        <authorList>
            <person name="Stuckert A."/>
        </authorList>
    </citation>
    <scope>NUCLEOTIDE SEQUENCE</scope>
</reference>
<protein>
    <recommendedName>
        <fullName evidence="3">Reverse transcriptase</fullName>
    </recommendedName>
</protein>
<feature type="non-terminal residue" evidence="1">
    <location>
        <position position="1"/>
    </location>
</feature>
<accession>A0ABN9HAQ6</accession>
<organism evidence="1 2">
    <name type="scientific">Staurois parvus</name>
    <dbReference type="NCBI Taxonomy" id="386267"/>
    <lineage>
        <taxon>Eukaryota</taxon>
        <taxon>Metazoa</taxon>
        <taxon>Chordata</taxon>
        <taxon>Craniata</taxon>
        <taxon>Vertebrata</taxon>
        <taxon>Euteleostomi</taxon>
        <taxon>Amphibia</taxon>
        <taxon>Batrachia</taxon>
        <taxon>Anura</taxon>
        <taxon>Neobatrachia</taxon>
        <taxon>Ranoidea</taxon>
        <taxon>Ranidae</taxon>
        <taxon>Staurois</taxon>
    </lineage>
</organism>
<evidence type="ECO:0000313" key="2">
    <source>
        <dbReference type="Proteomes" id="UP001162483"/>
    </source>
</evidence>
<dbReference type="Proteomes" id="UP001162483">
    <property type="component" value="Unassembled WGS sequence"/>
</dbReference>
<dbReference type="EMBL" id="CATNWA010020130">
    <property type="protein sequence ID" value="CAI9616833.1"/>
    <property type="molecule type" value="Genomic_DNA"/>
</dbReference>
<sequence>NTLSRKDLSRSVWVPAQFRELDESTSIYTRIVIREWDKMHKQRKWDFNSMLMPLKNSDFFPPGKEEITGRWIKKDAQLRDVMEGVNLRTLEDLKREEGKIFTKIDIWRYNQLKQFVEKLKKPLRTRKDWNEFEKYLEVRGDGRHSTAKAYKVLTDLDSKVKLKYIEKWERDLGVEWEEHTQRKIYRMVHENINMREVEMNFKCLTGWYVTPMIEHKMSGEKQPWCWRECGGLGTMYHIWWECSKIQVYWEKVINQITIITGMEIGLDPETCLFHNSILSGNKYKELGILCYLNAAKSLIPRFWRKVEAPREEDWMNRVDQIARLEKLYYIQEDRMVAYHMKWEKWEEFKVKVKEGTE</sequence>
<keyword evidence="2" id="KW-1185">Reference proteome</keyword>
<comment type="caution">
    <text evidence="1">The sequence shown here is derived from an EMBL/GenBank/DDBJ whole genome shotgun (WGS) entry which is preliminary data.</text>
</comment>
<evidence type="ECO:0008006" key="3">
    <source>
        <dbReference type="Google" id="ProtNLM"/>
    </source>
</evidence>
<evidence type="ECO:0000313" key="1">
    <source>
        <dbReference type="EMBL" id="CAI9616833.1"/>
    </source>
</evidence>
<gene>
    <name evidence="1" type="ORF">SPARVUS_LOCUS15459006</name>
</gene>